<evidence type="ECO:0000313" key="1">
    <source>
        <dbReference type="EMBL" id="TPG36666.1"/>
    </source>
</evidence>
<evidence type="ECO:0000313" key="2">
    <source>
        <dbReference type="Proteomes" id="UP000320095"/>
    </source>
</evidence>
<dbReference type="RefSeq" id="WP_140687430.1">
    <property type="nucleotide sequence ID" value="NZ_RCZG01000001.1"/>
</dbReference>
<protein>
    <submittedName>
        <fullName evidence="1">Uncharacterized protein</fullName>
    </submittedName>
</protein>
<sequence length="70" mass="7272">MGEQLSSALSSELWSTRGPARFQADGDFARPAGLQNANQLIESAAAHAVVSTEEVVDAMAAAAEKSDLQP</sequence>
<reference evidence="1 2" key="1">
    <citation type="journal article" date="2019" name="Environ. Microbiol.">
        <title>Species interactions and distinct microbial communities in high Arctic permafrost affected cryosols are associated with the CH4 and CO2 gas fluxes.</title>
        <authorList>
            <person name="Altshuler I."/>
            <person name="Hamel J."/>
            <person name="Turney S."/>
            <person name="Magnuson E."/>
            <person name="Levesque R."/>
            <person name="Greer C."/>
            <person name="Whyte L.G."/>
        </authorList>
    </citation>
    <scope>NUCLEOTIDE SEQUENCE [LARGE SCALE GENOMIC DNA]</scope>
    <source>
        <strain evidence="1 2">S5.20</strain>
    </source>
</reference>
<accession>A0A502EJJ1</accession>
<name>A0A502EJJ1_9MYCO</name>
<dbReference type="AlphaFoldDB" id="A0A502EJJ1"/>
<organism evidence="1 2">
    <name type="scientific">Mycolicibacterium hodleri</name>
    <dbReference type="NCBI Taxonomy" id="49897"/>
    <lineage>
        <taxon>Bacteria</taxon>
        <taxon>Bacillati</taxon>
        <taxon>Actinomycetota</taxon>
        <taxon>Actinomycetes</taxon>
        <taxon>Mycobacteriales</taxon>
        <taxon>Mycobacteriaceae</taxon>
        <taxon>Mycolicibacterium</taxon>
    </lineage>
</organism>
<gene>
    <name evidence="1" type="ORF">EAH80_01585</name>
</gene>
<dbReference type="EMBL" id="RCZG01000001">
    <property type="protein sequence ID" value="TPG36666.1"/>
    <property type="molecule type" value="Genomic_DNA"/>
</dbReference>
<proteinExistence type="predicted"/>
<comment type="caution">
    <text evidence="1">The sequence shown here is derived from an EMBL/GenBank/DDBJ whole genome shotgun (WGS) entry which is preliminary data.</text>
</comment>
<dbReference type="Proteomes" id="UP000320095">
    <property type="component" value="Unassembled WGS sequence"/>
</dbReference>
<keyword evidence="2" id="KW-1185">Reference proteome</keyword>